<name>A0ABT2YXE5_9RHOB</name>
<proteinExistence type="predicted"/>
<evidence type="ECO:0000313" key="2">
    <source>
        <dbReference type="Proteomes" id="UP001652503"/>
    </source>
</evidence>
<dbReference type="Proteomes" id="UP001652503">
    <property type="component" value="Unassembled WGS sequence"/>
</dbReference>
<sequence>MADDGDPVFDTDGIQKLFAKAKSSGETYSFAFGLASKPKECGFAVHLRKPGAVLKKELKSSSKAIRKACFGTFTLDGALVKLSSEKPLKGIVKQLKVRFREEGLLKFKPILVGPDGAEIDEETLPDDTGDDEDDDALDQAEAVEAEASPDTDTLKARLVAVRARIEALDKDRAAPLVAAFAKAVGQVRDGDTGAAAQTLDLIARALDRLAPPAAAPAAAPAGGDAAAKMTQALTTLVPRIRALAAGPAQQALAASAREAQALIAGGDAPAAVAALKALAAEIAAAERDSTAPATVEIWTTAKEQVDTGIAKLQSALRGAGHPDTDRIAEFGLAGLSGGGVQTAMMAALMDYDRAAPADRAKAAGKLRKAIGDYRSFLSGNRLVELCEGNPFGVAVDIRGPFTAALGQIEDRLPA</sequence>
<dbReference type="EMBL" id="JAOWLA010000002">
    <property type="protein sequence ID" value="MCV2863543.1"/>
    <property type="molecule type" value="Genomic_DNA"/>
</dbReference>
<accession>A0ABT2YXE5</accession>
<protein>
    <submittedName>
        <fullName evidence="1">Uncharacterized protein</fullName>
    </submittedName>
</protein>
<comment type="caution">
    <text evidence="1">The sequence shown here is derived from an EMBL/GenBank/DDBJ whole genome shotgun (WGS) entry which is preliminary data.</text>
</comment>
<keyword evidence="2" id="KW-1185">Reference proteome</keyword>
<reference evidence="1 2" key="1">
    <citation type="submission" date="2022-10" db="EMBL/GenBank/DDBJ databases">
        <title>Defluviimonas sp. nov., isolated from ocean surface water.</title>
        <authorList>
            <person name="He W."/>
            <person name="Wang L."/>
            <person name="Zhang D.-F."/>
        </authorList>
    </citation>
    <scope>NUCLEOTIDE SEQUENCE [LARGE SCALE GENOMIC DNA]</scope>
    <source>
        <strain evidence="1 2">WL0075</strain>
    </source>
</reference>
<evidence type="ECO:0000313" key="1">
    <source>
        <dbReference type="EMBL" id="MCV2863543.1"/>
    </source>
</evidence>
<gene>
    <name evidence="1" type="ORF">OE647_02195</name>
</gene>
<dbReference type="RefSeq" id="WP_263719998.1">
    <property type="nucleotide sequence ID" value="NZ_JAOWLA010000002.1"/>
</dbReference>
<organism evidence="1 2">
    <name type="scientific">Albidovulum sediminicola</name>
    <dbReference type="NCBI Taxonomy" id="2984331"/>
    <lineage>
        <taxon>Bacteria</taxon>
        <taxon>Pseudomonadati</taxon>
        <taxon>Pseudomonadota</taxon>
        <taxon>Alphaproteobacteria</taxon>
        <taxon>Rhodobacterales</taxon>
        <taxon>Paracoccaceae</taxon>
        <taxon>Albidovulum</taxon>
    </lineage>
</organism>